<keyword evidence="1" id="KW-0175">Coiled coil</keyword>
<dbReference type="PANTHER" id="PTHR12558:SF13">
    <property type="entry name" value="CELL DIVISION CYCLE PROTEIN 27 HOMOLOG"/>
    <property type="match status" value="1"/>
</dbReference>
<dbReference type="Pfam" id="PF13181">
    <property type="entry name" value="TPR_8"/>
    <property type="match status" value="1"/>
</dbReference>
<dbReference type="AlphaFoldDB" id="A0A8J7PGN0"/>
<dbReference type="Proteomes" id="UP000664277">
    <property type="component" value="Unassembled WGS sequence"/>
</dbReference>
<feature type="domain" description="Peptidase C14 caspase" evidence="3">
    <location>
        <begin position="77"/>
        <end position="311"/>
    </location>
</feature>
<evidence type="ECO:0000256" key="1">
    <source>
        <dbReference type="SAM" id="Coils"/>
    </source>
</evidence>
<dbReference type="InterPro" id="IPR019734">
    <property type="entry name" value="TPR_rpt"/>
</dbReference>
<sequence>MKRVATERLLPKLEPKAKLVSSTSRKSRARVLTKFLANFIACFLVSPLLQLSLVLTSAPCLAAPAKLPALTSPIEDKWAVVIGISDFVDPKVPKLKFASKDARDFYDYLVDPKGGKFNRDHVKLLLNSDATKVNILDTLGDSFLPHAADSKDLVVIYISTHGSPSGADIEGVNYLVAYDTQVKKLFATGIQLNEMVQKIKERVHTRRLVLLLDTCYSGAGVEGHKGMFRTNINSQAVSQGIGSVVITSSTANQRAWESDELRNSYFTRYLIDTMKEGNGNYDLDKVFNSMKAKVQSSVLKDKGEVQTPVMSGVFAGPNLNLSVPPLVNREAPITTPTSEGSSPTPSGSRTTGGAVDLTAYGEHIRLGNKLVEQNKVWDAIHEFEAATKANPGTIEGYITLAKLYDNQTRFKEMFDNARRAVVNDTESSRGREVLAMANLRLNNTDEALRQVQMAITLDPLNSEAHNLLGYINEFKFSKVDQAEKEYRKALELNRLNTRALVNLGQLLERHRENYKEAEALYKEAIASDDDDAEAHRALGHLLYAIKGDYTGAEKEIRKAIELSPANARLHSELGNILASDKARLEESEKELKKGIELNASQDTRGVPHYLMANFLLRQRGRIDEAEREYRKALEADDQYFEAMVDLADLLVEHRKIYDQSNELYQKALKLNPKNAEAHFGLATIKERLFKDPHGAEAELRAALAINPKFAAAHDALGQVQEKFQGKLGDARESYKLALAADPGYAPALYHLGLINWQKFKAEKKLNEAKADLEKACALDPKTSTYTTALAGLLSSEFKDHKKAKELLEQSTRTNYADSDAHYRLGMLLIEKFGQRKAGEQEIKTAYEQNPNDKDIKAAYERFVR</sequence>
<dbReference type="GO" id="GO:0004197">
    <property type="term" value="F:cysteine-type endopeptidase activity"/>
    <property type="evidence" value="ECO:0007669"/>
    <property type="project" value="InterPro"/>
</dbReference>
<gene>
    <name evidence="4" type="ORF">J0M35_12495</name>
</gene>
<feature type="region of interest" description="Disordered" evidence="2">
    <location>
        <begin position="329"/>
        <end position="353"/>
    </location>
</feature>
<dbReference type="Gene3D" id="1.25.40.10">
    <property type="entry name" value="Tetratricopeptide repeat domain"/>
    <property type="match status" value="4"/>
</dbReference>
<dbReference type="SUPFAM" id="SSF48452">
    <property type="entry name" value="TPR-like"/>
    <property type="match status" value="2"/>
</dbReference>
<organism evidence="4 5">
    <name type="scientific">Candidatus Obscuribacter phosphatis</name>
    <dbReference type="NCBI Taxonomy" id="1906157"/>
    <lineage>
        <taxon>Bacteria</taxon>
        <taxon>Bacillati</taxon>
        <taxon>Candidatus Melainabacteria</taxon>
        <taxon>Candidatus Obscuribacterales</taxon>
        <taxon>Candidatus Obscuribacteraceae</taxon>
        <taxon>Candidatus Obscuribacter</taxon>
    </lineage>
</organism>
<name>A0A8J7PGN0_9BACT</name>
<dbReference type="Gene3D" id="3.40.50.1460">
    <property type="match status" value="1"/>
</dbReference>
<feature type="compositionally biased region" description="Low complexity" evidence="2">
    <location>
        <begin position="332"/>
        <end position="353"/>
    </location>
</feature>
<dbReference type="SMART" id="SM00028">
    <property type="entry name" value="TPR"/>
    <property type="match status" value="12"/>
</dbReference>
<dbReference type="InterPro" id="IPR011600">
    <property type="entry name" value="Pept_C14_caspase"/>
</dbReference>
<dbReference type="PANTHER" id="PTHR12558">
    <property type="entry name" value="CELL DIVISION CYCLE 16,23,27"/>
    <property type="match status" value="1"/>
</dbReference>
<comment type="caution">
    <text evidence="4">The sequence shown here is derived from an EMBL/GenBank/DDBJ whole genome shotgun (WGS) entry which is preliminary data.</text>
</comment>
<proteinExistence type="predicted"/>
<dbReference type="Pfam" id="PF13432">
    <property type="entry name" value="TPR_16"/>
    <property type="match status" value="2"/>
</dbReference>
<dbReference type="InterPro" id="IPR029030">
    <property type="entry name" value="Caspase-like_dom_sf"/>
</dbReference>
<evidence type="ECO:0000259" key="3">
    <source>
        <dbReference type="Pfam" id="PF00656"/>
    </source>
</evidence>
<protein>
    <submittedName>
        <fullName evidence="4">Tetratricopeptide repeat protein</fullName>
    </submittedName>
</protein>
<dbReference type="EMBL" id="JAFLCK010000017">
    <property type="protein sequence ID" value="MBN8661178.1"/>
    <property type="molecule type" value="Genomic_DNA"/>
</dbReference>
<dbReference type="GO" id="GO:0006508">
    <property type="term" value="P:proteolysis"/>
    <property type="evidence" value="ECO:0007669"/>
    <property type="project" value="InterPro"/>
</dbReference>
<feature type="coiled-coil region" evidence="1">
    <location>
        <begin position="500"/>
        <end position="527"/>
    </location>
</feature>
<dbReference type="SUPFAM" id="SSF52129">
    <property type="entry name" value="Caspase-like"/>
    <property type="match status" value="1"/>
</dbReference>
<reference evidence="4" key="1">
    <citation type="submission" date="2021-02" db="EMBL/GenBank/DDBJ databases">
        <title>Genome-Resolved Metagenomics of a Microbial Community Performing Photosynthetic Biological Nutrient Removal.</title>
        <authorList>
            <person name="Mcdaniel E.A."/>
        </authorList>
    </citation>
    <scope>NUCLEOTIDE SEQUENCE</scope>
    <source>
        <strain evidence="4">UWPOB_OBS1</strain>
    </source>
</reference>
<evidence type="ECO:0000256" key="2">
    <source>
        <dbReference type="SAM" id="MobiDB-lite"/>
    </source>
</evidence>
<dbReference type="InterPro" id="IPR011990">
    <property type="entry name" value="TPR-like_helical_dom_sf"/>
</dbReference>
<accession>A0A8J7PGN0</accession>
<evidence type="ECO:0000313" key="5">
    <source>
        <dbReference type="Proteomes" id="UP000664277"/>
    </source>
</evidence>
<evidence type="ECO:0000313" key="4">
    <source>
        <dbReference type="EMBL" id="MBN8661178.1"/>
    </source>
</evidence>
<dbReference type="Pfam" id="PF00656">
    <property type="entry name" value="Peptidase_C14"/>
    <property type="match status" value="1"/>
</dbReference>